<evidence type="ECO:0000256" key="1">
    <source>
        <dbReference type="SAM" id="MobiDB-lite"/>
    </source>
</evidence>
<organism evidence="2 3">
    <name type="scientific">Sorangium cellulosum</name>
    <name type="common">Polyangium cellulosum</name>
    <dbReference type="NCBI Taxonomy" id="56"/>
    <lineage>
        <taxon>Bacteria</taxon>
        <taxon>Pseudomonadati</taxon>
        <taxon>Myxococcota</taxon>
        <taxon>Polyangia</taxon>
        <taxon>Polyangiales</taxon>
        <taxon>Polyangiaceae</taxon>
        <taxon>Sorangium</taxon>
    </lineage>
</organism>
<accession>A0A150NZ40</accession>
<dbReference type="AlphaFoldDB" id="A0A150NZ40"/>
<reference evidence="2 3" key="1">
    <citation type="submission" date="2014-02" db="EMBL/GenBank/DDBJ databases">
        <title>The small core and large imbalanced accessory genome model reveals a collaborative survival strategy of Sorangium cellulosum strains in nature.</title>
        <authorList>
            <person name="Han K."/>
            <person name="Peng R."/>
            <person name="Blom J."/>
            <person name="Li Y.-Z."/>
        </authorList>
    </citation>
    <scope>NUCLEOTIDE SEQUENCE [LARGE SCALE GENOMIC DNA]</scope>
    <source>
        <strain evidence="2 3">So0157-25</strain>
    </source>
</reference>
<sequence>MAPGAARDQPDVRPEQHATNPTFGFGLTAGWLGGCVEAIDGRAITLGLCGRVLAGAVYAVIDEDERYVPTDPGARTWVSAGAGARLGARVVGPLRVEAGVDVFAPMTRYSFQLEGEQPAPFEQPAIGGAAFGGVGVTF</sequence>
<evidence type="ECO:0000313" key="3">
    <source>
        <dbReference type="Proteomes" id="UP000075420"/>
    </source>
</evidence>
<gene>
    <name evidence="2" type="ORF">BE08_11405</name>
</gene>
<protein>
    <recommendedName>
        <fullName evidence="4">Outer membrane protein beta-barrel domain-containing protein</fullName>
    </recommendedName>
</protein>
<evidence type="ECO:0008006" key="4">
    <source>
        <dbReference type="Google" id="ProtNLM"/>
    </source>
</evidence>
<dbReference type="PROSITE" id="PS51257">
    <property type="entry name" value="PROKAR_LIPOPROTEIN"/>
    <property type="match status" value="1"/>
</dbReference>
<name>A0A150NZ40_SORCE</name>
<dbReference type="Proteomes" id="UP000075420">
    <property type="component" value="Unassembled WGS sequence"/>
</dbReference>
<comment type="caution">
    <text evidence="2">The sequence shown here is derived from an EMBL/GenBank/DDBJ whole genome shotgun (WGS) entry which is preliminary data.</text>
</comment>
<proteinExistence type="predicted"/>
<dbReference type="EMBL" id="JELY01003637">
    <property type="protein sequence ID" value="KYF47337.1"/>
    <property type="molecule type" value="Genomic_DNA"/>
</dbReference>
<evidence type="ECO:0000313" key="2">
    <source>
        <dbReference type="EMBL" id="KYF47337.1"/>
    </source>
</evidence>
<feature type="region of interest" description="Disordered" evidence="1">
    <location>
        <begin position="1"/>
        <end position="20"/>
    </location>
</feature>